<keyword evidence="4" id="KW-0572">Peptidoglycan-anchor</keyword>
<reference evidence="9" key="1">
    <citation type="submission" date="2017-08" db="EMBL/GenBank/DDBJ databases">
        <title>Draft genome sequence of Lactococcus sp. strain Rs-Y01, isolated from the gut of the lower termite Reticulitermes speratus.</title>
        <authorList>
            <person name="Ohkuma M."/>
            <person name="Yuki M."/>
        </authorList>
    </citation>
    <scope>NUCLEOTIDE SEQUENCE [LARGE SCALE GENOMIC DNA]</scope>
    <source>
        <strain evidence="9">Rs-Y01</strain>
    </source>
</reference>
<dbReference type="PROSITE" id="PS50847">
    <property type="entry name" value="GRAM_POS_ANCHORING"/>
    <property type="match status" value="1"/>
</dbReference>
<keyword evidence="2" id="KW-0964">Secreted</keyword>
<evidence type="ECO:0000256" key="5">
    <source>
        <dbReference type="SAM" id="Phobius"/>
    </source>
</evidence>
<evidence type="ECO:0000313" key="8">
    <source>
        <dbReference type="EMBL" id="GAX48341.1"/>
    </source>
</evidence>
<feature type="chain" id="PRO_5011990866" description="Gram-positive cocci surface proteins LPxTG domain-containing protein" evidence="6">
    <location>
        <begin position="26"/>
        <end position="243"/>
    </location>
</feature>
<keyword evidence="5" id="KW-0812">Transmembrane</keyword>
<keyword evidence="5" id="KW-1133">Transmembrane helix</keyword>
<dbReference type="NCBIfam" id="TIGR01167">
    <property type="entry name" value="LPXTG_anchor"/>
    <property type="match status" value="1"/>
</dbReference>
<dbReference type="Proteomes" id="UP000218689">
    <property type="component" value="Unassembled WGS sequence"/>
</dbReference>
<proteinExistence type="predicted"/>
<evidence type="ECO:0000256" key="4">
    <source>
        <dbReference type="ARBA" id="ARBA00023088"/>
    </source>
</evidence>
<dbReference type="InterPro" id="IPR019931">
    <property type="entry name" value="LPXTG_anchor"/>
</dbReference>
<evidence type="ECO:0000256" key="6">
    <source>
        <dbReference type="SAM" id="SignalP"/>
    </source>
</evidence>
<keyword evidence="5" id="KW-0472">Membrane</keyword>
<dbReference type="EMBL" id="BEDT01000006">
    <property type="protein sequence ID" value="GAX48341.1"/>
    <property type="molecule type" value="Genomic_DNA"/>
</dbReference>
<gene>
    <name evidence="8" type="ORF">RsY01_1962</name>
</gene>
<protein>
    <recommendedName>
        <fullName evidence="7">Gram-positive cocci surface proteins LPxTG domain-containing protein</fullName>
    </recommendedName>
</protein>
<keyword evidence="1" id="KW-0134">Cell wall</keyword>
<comment type="caution">
    <text evidence="8">The sequence shown here is derived from an EMBL/GenBank/DDBJ whole genome shotgun (WGS) entry which is preliminary data.</text>
</comment>
<organism evidence="8 9">
    <name type="scientific">Pseudolactococcus reticulitermitis</name>
    <dbReference type="NCBI Taxonomy" id="2025039"/>
    <lineage>
        <taxon>Bacteria</taxon>
        <taxon>Bacillati</taxon>
        <taxon>Bacillota</taxon>
        <taxon>Bacilli</taxon>
        <taxon>Lactobacillales</taxon>
        <taxon>Streptococcaceae</taxon>
        <taxon>Pseudolactococcus</taxon>
    </lineage>
</organism>
<feature type="transmembrane region" description="Helical" evidence="5">
    <location>
        <begin position="216"/>
        <end position="234"/>
    </location>
</feature>
<dbReference type="RefSeq" id="WP_094785363.1">
    <property type="nucleotide sequence ID" value="NZ_BEDT01000006.1"/>
</dbReference>
<sequence length="243" mass="26716">MKKILLMGLLALSVCLSGSVEKVNAADATSGATVTVSDHNGIAWTADNKVPIFSNSVFYPGYKEDYWFTIKNTNSHEIDYKMVFDLDDQSGVPLNIKVSRDQEVLFNHQTKNNVVEETIESDVLKIPAGTTYSYHFHLDWNDASLTDAEDTAHGLAAMDKDKVTSVNFYFEKDDAKKETHLPTTSNGNTQAIGQTLPTTLGSLPTTLGKFGEKNPVLASALGGMVILIIGLILWKRRKADEEN</sequence>
<feature type="domain" description="Gram-positive cocci surface proteins LPxTG" evidence="7">
    <location>
        <begin position="203"/>
        <end position="243"/>
    </location>
</feature>
<evidence type="ECO:0000256" key="1">
    <source>
        <dbReference type="ARBA" id="ARBA00022512"/>
    </source>
</evidence>
<keyword evidence="3 6" id="KW-0732">Signal</keyword>
<dbReference type="AlphaFoldDB" id="A0A224XFL5"/>
<accession>A0A224XFL5</accession>
<evidence type="ECO:0000256" key="3">
    <source>
        <dbReference type="ARBA" id="ARBA00022729"/>
    </source>
</evidence>
<evidence type="ECO:0000313" key="9">
    <source>
        <dbReference type="Proteomes" id="UP000218689"/>
    </source>
</evidence>
<feature type="signal peptide" evidence="6">
    <location>
        <begin position="1"/>
        <end position="25"/>
    </location>
</feature>
<dbReference type="OrthoDB" id="2243823at2"/>
<keyword evidence="9" id="KW-1185">Reference proteome</keyword>
<name>A0A224XFL5_9LACT</name>
<evidence type="ECO:0000259" key="7">
    <source>
        <dbReference type="PROSITE" id="PS50847"/>
    </source>
</evidence>
<evidence type="ECO:0000256" key="2">
    <source>
        <dbReference type="ARBA" id="ARBA00022525"/>
    </source>
</evidence>